<evidence type="ECO:0000256" key="3">
    <source>
        <dbReference type="RuleBase" id="RU367036"/>
    </source>
</evidence>
<dbReference type="CDD" id="cd06661">
    <property type="entry name" value="GGCT_like"/>
    <property type="match status" value="1"/>
</dbReference>
<evidence type="ECO:0000256" key="2">
    <source>
        <dbReference type="PIRSR" id="PIRSR639126-1"/>
    </source>
</evidence>
<dbReference type="PANTHER" id="PTHR12510">
    <property type="entry name" value="TROPONIN C-AKIN-1 PROTEIN"/>
    <property type="match status" value="1"/>
</dbReference>
<proteinExistence type="inferred from homology"/>
<dbReference type="InterPro" id="IPR013024">
    <property type="entry name" value="GGCT-like"/>
</dbReference>
<dbReference type="PANTHER" id="PTHR12510:SF4">
    <property type="entry name" value="GAMMA-GLUTAMYLAMINECYCLOTRANSFERASE"/>
    <property type="match status" value="1"/>
</dbReference>
<dbReference type="InterPro" id="IPR009288">
    <property type="entry name" value="AIG2-like_dom"/>
</dbReference>
<reference evidence="5 6" key="1">
    <citation type="submission" date="2022-04" db="EMBL/GenBank/DDBJ databases">
        <title>Chromosome-level reference genomes for two strains of Caenorhabditis briggsae: an improved platform for comparative genomics.</title>
        <authorList>
            <person name="Stevens L."/>
            <person name="Andersen E."/>
        </authorList>
    </citation>
    <scope>NUCLEOTIDE SEQUENCE [LARGE SCALE GENOMIC DNA]</scope>
    <source>
        <strain evidence="5">VX34</strain>
        <tissue evidence="5">Whole-organism</tissue>
    </source>
</reference>
<dbReference type="InterPro" id="IPR039126">
    <property type="entry name" value="GGACT"/>
</dbReference>
<comment type="similarity">
    <text evidence="1 3">Belongs to the gamma-glutamylcyclotransferase family.</text>
</comment>
<gene>
    <name evidence="5" type="ORF">L5515_003383</name>
</gene>
<sequence>MSENRRKIGAKSEGTSIQFFQNIEGELYEVDAKKLEILDELEAYPTLYDRKEIEIKLSTDGSIRHAYIYLLRSWRADLLATSSVMLTTYSSLGPHGRVYVDTYLRAKEMVEDVESGLVVLRSENVTSEEDMYQ</sequence>
<evidence type="ECO:0000256" key="1">
    <source>
        <dbReference type="ARBA" id="ARBA00008861"/>
    </source>
</evidence>
<dbReference type="Gene3D" id="3.10.490.10">
    <property type="entry name" value="Gamma-glutamyl cyclotransferase-like"/>
    <property type="match status" value="1"/>
</dbReference>
<dbReference type="SUPFAM" id="SSF110857">
    <property type="entry name" value="Gamma-glutamyl cyclotransferase-like"/>
    <property type="match status" value="1"/>
</dbReference>
<dbReference type="EMBL" id="CP092622">
    <property type="protein sequence ID" value="UMM21906.1"/>
    <property type="molecule type" value="Genomic_DNA"/>
</dbReference>
<feature type="active site" description="Proton acceptor" evidence="2">
    <location>
        <position position="42"/>
    </location>
</feature>
<dbReference type="Pfam" id="PF06094">
    <property type="entry name" value="GGACT"/>
    <property type="match status" value="1"/>
</dbReference>
<evidence type="ECO:0000313" key="5">
    <source>
        <dbReference type="EMBL" id="UMM21906.1"/>
    </source>
</evidence>
<dbReference type="GO" id="GO:0061929">
    <property type="term" value="F:gamma-glutamylaminecyclotransferase activity"/>
    <property type="evidence" value="ECO:0007669"/>
    <property type="project" value="InterPro"/>
</dbReference>
<protein>
    <recommendedName>
        <fullName evidence="3">Gamma-glutamylcyclotransferase family protein</fullName>
    </recommendedName>
</protein>
<evidence type="ECO:0000259" key="4">
    <source>
        <dbReference type="Pfam" id="PF06094"/>
    </source>
</evidence>
<dbReference type="Proteomes" id="UP000829354">
    <property type="component" value="Chromosome III"/>
</dbReference>
<organism evidence="5 6">
    <name type="scientific">Caenorhabditis briggsae</name>
    <dbReference type="NCBI Taxonomy" id="6238"/>
    <lineage>
        <taxon>Eukaryota</taxon>
        <taxon>Metazoa</taxon>
        <taxon>Ecdysozoa</taxon>
        <taxon>Nematoda</taxon>
        <taxon>Chromadorea</taxon>
        <taxon>Rhabditida</taxon>
        <taxon>Rhabditina</taxon>
        <taxon>Rhabditomorpha</taxon>
        <taxon>Rhabditoidea</taxon>
        <taxon>Rhabditidae</taxon>
        <taxon>Peloderinae</taxon>
        <taxon>Caenorhabditis</taxon>
    </lineage>
</organism>
<accession>A0AAE9EID8</accession>
<dbReference type="AlphaFoldDB" id="A0AAE9EID8"/>
<feature type="domain" description="Gamma-glutamylcyclotransferase AIG2-like" evidence="4">
    <location>
        <begin position="22"/>
        <end position="73"/>
    </location>
</feature>
<dbReference type="InterPro" id="IPR036568">
    <property type="entry name" value="GGCT-like_sf"/>
</dbReference>
<name>A0AAE9EID8_CAEBR</name>
<evidence type="ECO:0000313" key="6">
    <source>
        <dbReference type="Proteomes" id="UP000829354"/>
    </source>
</evidence>
<keyword evidence="6" id="KW-1185">Reference proteome</keyword>